<name>A0A1T5E6F1_9SPHI</name>
<dbReference type="Proteomes" id="UP000190150">
    <property type="component" value="Unassembled WGS sequence"/>
</dbReference>
<organism evidence="1 2">
    <name type="scientific">Sphingobacterium nematocida</name>
    <dbReference type="NCBI Taxonomy" id="1513896"/>
    <lineage>
        <taxon>Bacteria</taxon>
        <taxon>Pseudomonadati</taxon>
        <taxon>Bacteroidota</taxon>
        <taxon>Sphingobacteriia</taxon>
        <taxon>Sphingobacteriales</taxon>
        <taxon>Sphingobacteriaceae</taxon>
        <taxon>Sphingobacterium</taxon>
    </lineage>
</organism>
<sequence length="40" mass="4762">MMLLDIKAILVKFVLEDFLRYHILFYATRPNYVAKASFIP</sequence>
<dbReference type="EMBL" id="FUZF01000010">
    <property type="protein sequence ID" value="SKB79471.1"/>
    <property type="molecule type" value="Genomic_DNA"/>
</dbReference>
<dbReference type="STRING" id="1513896.SAMN05660841_02372"/>
<accession>A0A1T5E6F1</accession>
<evidence type="ECO:0000313" key="2">
    <source>
        <dbReference type="Proteomes" id="UP000190150"/>
    </source>
</evidence>
<dbReference type="AlphaFoldDB" id="A0A1T5E6F1"/>
<proteinExistence type="predicted"/>
<reference evidence="2" key="1">
    <citation type="submission" date="2017-02" db="EMBL/GenBank/DDBJ databases">
        <authorList>
            <person name="Varghese N."/>
            <person name="Submissions S."/>
        </authorList>
    </citation>
    <scope>NUCLEOTIDE SEQUENCE [LARGE SCALE GENOMIC DNA]</scope>
    <source>
        <strain evidence="2">DSM 24091</strain>
    </source>
</reference>
<keyword evidence="2" id="KW-1185">Reference proteome</keyword>
<protein>
    <submittedName>
        <fullName evidence="1">Uncharacterized protein</fullName>
    </submittedName>
</protein>
<gene>
    <name evidence="1" type="ORF">SAMN05660841_02372</name>
</gene>
<evidence type="ECO:0000313" key="1">
    <source>
        <dbReference type="EMBL" id="SKB79471.1"/>
    </source>
</evidence>